<dbReference type="SUPFAM" id="SSF55729">
    <property type="entry name" value="Acyl-CoA N-acyltransferases (Nat)"/>
    <property type="match status" value="1"/>
</dbReference>
<dbReference type="InterPro" id="IPR000182">
    <property type="entry name" value="GNAT_dom"/>
</dbReference>
<gene>
    <name evidence="2" type="ORF">RIB56_17555</name>
</gene>
<feature type="domain" description="N-acetyltransferase" evidence="1">
    <location>
        <begin position="1"/>
        <end position="150"/>
    </location>
</feature>
<proteinExistence type="predicted"/>
<dbReference type="InterPro" id="IPR016181">
    <property type="entry name" value="Acyl_CoA_acyltransferase"/>
</dbReference>
<evidence type="ECO:0000313" key="3">
    <source>
        <dbReference type="Proteomes" id="UP001284771"/>
    </source>
</evidence>
<dbReference type="Pfam" id="PF13508">
    <property type="entry name" value="Acetyltransf_7"/>
    <property type="match status" value="1"/>
</dbReference>
<dbReference type="PROSITE" id="PS51186">
    <property type="entry name" value="GNAT"/>
    <property type="match status" value="1"/>
</dbReference>
<dbReference type="CDD" id="cd04301">
    <property type="entry name" value="NAT_SF"/>
    <property type="match status" value="1"/>
</dbReference>
<dbReference type="Proteomes" id="UP001284771">
    <property type="component" value="Unassembled WGS sequence"/>
</dbReference>
<keyword evidence="3" id="KW-1185">Reference proteome</keyword>
<evidence type="ECO:0000259" key="1">
    <source>
        <dbReference type="PROSITE" id="PS51186"/>
    </source>
</evidence>
<protein>
    <submittedName>
        <fullName evidence="2">GNAT family N-acetyltransferase</fullName>
    </submittedName>
</protein>
<comment type="caution">
    <text evidence="2">The sequence shown here is derived from an EMBL/GenBank/DDBJ whole genome shotgun (WGS) entry which is preliminary data.</text>
</comment>
<dbReference type="RefSeq" id="WP_138116280.1">
    <property type="nucleotide sequence ID" value="NZ_CP040366.1"/>
</dbReference>
<sequence length="169" mass="20162">MLTILQEKQFDTLYQLMKDSFPEDEYRDYQTQRALLSQPLYKAYIYENEQELGAFFTTWEGPEFIYLEHFAVKESLRNGGLGSRLLQIFLQQQEKPVVIEIEPPESGDEKRRAEFYVRNGFSLSEWGYIQPAYSHEKSPVSVVLMSYPKPLQEQDFQSFKKWMFTHIYL</sequence>
<accession>A0ABU4JAE1</accession>
<reference evidence="3" key="1">
    <citation type="submission" date="2023-07" db="EMBL/GenBank/DDBJ databases">
        <title>Draft genomic sequences of Priestia flexa CCM isolated from the soil of an abandoned mine contaminated by free cyanide in the high Andean zone of Tacna, Peru.</title>
        <authorList>
            <person name="Caceda Quiroz C.J."/>
            <person name="Maraza Chooque G.J."/>
            <person name="Fora Quispe G.L."/>
            <person name="Carpio Mamani M."/>
        </authorList>
    </citation>
    <scope>NUCLEOTIDE SEQUENCE [LARGE SCALE GENOMIC DNA]</scope>
    <source>
        <strain evidence="3">CCM</strain>
    </source>
</reference>
<name>A0ABU4JAE1_9BACI</name>
<dbReference type="Gene3D" id="3.40.630.30">
    <property type="match status" value="1"/>
</dbReference>
<dbReference type="EMBL" id="JAWUZT010000068">
    <property type="protein sequence ID" value="MDW8517919.1"/>
    <property type="molecule type" value="Genomic_DNA"/>
</dbReference>
<evidence type="ECO:0000313" key="2">
    <source>
        <dbReference type="EMBL" id="MDW8517919.1"/>
    </source>
</evidence>
<organism evidence="2 3">
    <name type="scientific">Priestia flexa</name>
    <dbReference type="NCBI Taxonomy" id="86664"/>
    <lineage>
        <taxon>Bacteria</taxon>
        <taxon>Bacillati</taxon>
        <taxon>Bacillota</taxon>
        <taxon>Bacilli</taxon>
        <taxon>Bacillales</taxon>
        <taxon>Bacillaceae</taxon>
        <taxon>Priestia</taxon>
    </lineage>
</organism>